<sequence length="342" mass="37035">MIRISVDVMGGDYGPEVTIEGAAVAQKHLPNIYFLFYGIEEVVKPILKKYPHLVAASQFYNTESYTRMDEKPSQALRIGRGKSSMWHAIEAVKNGEADACVSAGNTGALMAMSHFCLKMMAESNRPGIAGIWPTLRGESIVLDIGATIGASADQLVDLAVMGAGMFRTLYNVEKPSVGLLNVGVEEVKGLDEIKKAGIILREVQLEGLEYKGFIEGNDIGKGVVDVVVTEGFSGNIALKVAEGTARQIAGLLNIVMRRSIFSRLGYILSRGAFRQLKQKIDPDRINGGVLLGLNGIVIKSHGGVNAGGFASAIRIGYEMVNNELLKKIVEDLRHFHENKMTL</sequence>
<dbReference type="UniPathway" id="UPA00085"/>
<evidence type="ECO:0000256" key="5">
    <source>
        <dbReference type="ARBA" id="ARBA00023098"/>
    </source>
</evidence>
<dbReference type="HAMAP" id="MF_00019">
    <property type="entry name" value="PlsX"/>
    <property type="match status" value="1"/>
</dbReference>
<comment type="subcellular location">
    <subcellularLocation>
        <location evidence="10">Cytoplasm</location>
    </subcellularLocation>
    <text evidence="10">Associated with the membrane possibly through PlsY.</text>
</comment>
<comment type="function">
    <text evidence="10">Catalyzes the reversible formation of acyl-phosphate (acyl-PO(4)) from acyl-[acyl-carrier-protein] (acyl-ACP). This enzyme utilizes acyl-ACP as fatty acyl donor, but not acyl-CoA.</text>
</comment>
<comment type="catalytic activity">
    <reaction evidence="1 10">
        <text>a fatty acyl-[ACP] + phosphate = an acyl phosphate + holo-[ACP]</text>
        <dbReference type="Rhea" id="RHEA:42292"/>
        <dbReference type="Rhea" id="RHEA-COMP:9685"/>
        <dbReference type="Rhea" id="RHEA-COMP:14125"/>
        <dbReference type="ChEBI" id="CHEBI:43474"/>
        <dbReference type="ChEBI" id="CHEBI:59918"/>
        <dbReference type="ChEBI" id="CHEBI:64479"/>
        <dbReference type="ChEBI" id="CHEBI:138651"/>
        <dbReference type="EC" id="2.3.1.274"/>
    </reaction>
</comment>
<dbReference type="InterPro" id="IPR012281">
    <property type="entry name" value="Phospholipid_synth_PlsX-like"/>
</dbReference>
<name>A0A024LSE5_9HYPH</name>
<reference evidence="11" key="2">
    <citation type="submission" date="2014-05" db="EMBL/GenBank/DDBJ databases">
        <title>Genome sequencing of Bartonella spp. isolated from human blood.</title>
        <authorList>
            <person name="Raoult D."/>
        </authorList>
    </citation>
    <scope>NUCLEOTIDE SEQUENCE</scope>
    <source>
        <strain evidence="11">MVT06</strain>
    </source>
</reference>
<dbReference type="GO" id="GO:0043811">
    <property type="term" value="F:phosphate:acyl-[acyl carrier protein] acyltransferase activity"/>
    <property type="evidence" value="ECO:0007669"/>
    <property type="project" value="UniProtKB-UniRule"/>
</dbReference>
<comment type="similarity">
    <text evidence="10">Belongs to the PlsX family.</text>
</comment>
<dbReference type="Gene3D" id="3.40.718.10">
    <property type="entry name" value="Isopropylmalate Dehydrogenase"/>
    <property type="match status" value="1"/>
</dbReference>
<protein>
    <recommendedName>
        <fullName evidence="8 10">Phosphate acyltransferase</fullName>
        <ecNumber evidence="8 10">2.3.1.274</ecNumber>
    </recommendedName>
    <alternativeName>
        <fullName evidence="10">Acyl-ACP phosphotransacylase</fullName>
    </alternativeName>
    <alternativeName>
        <fullName evidence="10">Acyl-[acyl-carrier-protein]--phosphate acyltransferase</fullName>
    </alternativeName>
    <alternativeName>
        <fullName evidence="10">Phosphate-acyl-ACP acyltransferase</fullName>
    </alternativeName>
</protein>
<evidence type="ECO:0000256" key="2">
    <source>
        <dbReference type="ARBA" id="ARBA00022490"/>
    </source>
</evidence>
<evidence type="ECO:0000256" key="7">
    <source>
        <dbReference type="ARBA" id="ARBA00023264"/>
    </source>
</evidence>
<evidence type="ECO:0000256" key="4">
    <source>
        <dbReference type="ARBA" id="ARBA00022679"/>
    </source>
</evidence>
<keyword evidence="5 10" id="KW-0443">Lipid metabolism</keyword>
<organism evidence="11">
    <name type="scientific">Bartonella schoenbuchensis</name>
    <dbReference type="NCBI Taxonomy" id="165694"/>
    <lineage>
        <taxon>Bacteria</taxon>
        <taxon>Pseudomonadati</taxon>
        <taxon>Pseudomonadota</taxon>
        <taxon>Alphaproteobacteria</taxon>
        <taxon>Hyphomicrobiales</taxon>
        <taxon>Bartonellaceae</taxon>
        <taxon>Bartonella</taxon>
    </lineage>
</organism>
<dbReference type="GO" id="GO:0008654">
    <property type="term" value="P:phospholipid biosynthetic process"/>
    <property type="evidence" value="ECO:0007669"/>
    <property type="project" value="UniProtKB-KW"/>
</dbReference>
<evidence type="ECO:0000256" key="6">
    <source>
        <dbReference type="ARBA" id="ARBA00023209"/>
    </source>
</evidence>
<dbReference type="InterPro" id="IPR003664">
    <property type="entry name" value="FA_synthesis"/>
</dbReference>
<dbReference type="EC" id="2.3.1.274" evidence="8 10"/>
<accession>A0A024LSE5</accession>
<evidence type="ECO:0000313" key="11">
    <source>
        <dbReference type="EMBL" id="CDP80044.1"/>
    </source>
</evidence>
<evidence type="ECO:0000256" key="9">
    <source>
        <dbReference type="ARBA" id="ARBA00046608"/>
    </source>
</evidence>
<dbReference type="GO" id="GO:0005737">
    <property type="term" value="C:cytoplasm"/>
    <property type="evidence" value="ECO:0007669"/>
    <property type="project" value="UniProtKB-SubCell"/>
</dbReference>
<evidence type="ECO:0000256" key="8">
    <source>
        <dbReference type="ARBA" id="ARBA00024069"/>
    </source>
</evidence>
<dbReference type="Pfam" id="PF02504">
    <property type="entry name" value="FA_synthesis"/>
    <property type="match status" value="1"/>
</dbReference>
<proteinExistence type="inferred from homology"/>
<evidence type="ECO:0000256" key="3">
    <source>
        <dbReference type="ARBA" id="ARBA00022516"/>
    </source>
</evidence>
<dbReference type="PANTHER" id="PTHR30100:SF1">
    <property type="entry name" value="PHOSPHATE ACYLTRANSFERASE"/>
    <property type="match status" value="1"/>
</dbReference>
<dbReference type="SUPFAM" id="SSF53659">
    <property type="entry name" value="Isocitrate/Isopropylmalate dehydrogenase-like"/>
    <property type="match status" value="1"/>
</dbReference>
<reference evidence="11" key="1">
    <citation type="submission" date="2013-11" db="EMBL/GenBank/DDBJ databases">
        <authorList>
            <person name="GENOMES U."/>
        </authorList>
    </citation>
    <scope>NUCLEOTIDE SEQUENCE</scope>
    <source>
        <strain evidence="11">MVT06</strain>
    </source>
</reference>
<keyword evidence="4 10" id="KW-0808">Transferase</keyword>
<evidence type="ECO:0000256" key="10">
    <source>
        <dbReference type="HAMAP-Rule" id="MF_00019"/>
    </source>
</evidence>
<dbReference type="NCBIfam" id="TIGR00182">
    <property type="entry name" value="plsX"/>
    <property type="match status" value="1"/>
</dbReference>
<gene>
    <name evidence="10 11" type="primary">plsX</name>
    <name evidence="11" type="ORF">BN1046_00956</name>
</gene>
<keyword evidence="3 10" id="KW-0444">Lipid biosynthesis</keyword>
<keyword evidence="11" id="KW-0012">Acyltransferase</keyword>
<dbReference type="PIRSF" id="PIRSF002465">
    <property type="entry name" value="Phsphlp_syn_PlsX"/>
    <property type="match status" value="1"/>
</dbReference>
<dbReference type="PANTHER" id="PTHR30100">
    <property type="entry name" value="FATTY ACID/PHOSPHOLIPID SYNTHESIS PROTEIN PLSX"/>
    <property type="match status" value="1"/>
</dbReference>
<comment type="pathway">
    <text evidence="10">Lipid metabolism; phospholipid metabolism.</text>
</comment>
<keyword evidence="7 10" id="KW-1208">Phospholipid metabolism</keyword>
<comment type="subunit">
    <text evidence="9 10">Homodimer. Probably interacts with PlsY.</text>
</comment>
<evidence type="ECO:0000256" key="1">
    <source>
        <dbReference type="ARBA" id="ARBA00001232"/>
    </source>
</evidence>
<dbReference type="GO" id="GO:0006633">
    <property type="term" value="P:fatty acid biosynthetic process"/>
    <property type="evidence" value="ECO:0007669"/>
    <property type="project" value="UniProtKB-UniRule"/>
</dbReference>
<dbReference type="AlphaFoldDB" id="A0A024LSE5"/>
<keyword evidence="6 10" id="KW-0594">Phospholipid biosynthesis</keyword>
<keyword evidence="2 10" id="KW-0963">Cytoplasm</keyword>
<dbReference type="EMBL" id="HG977196">
    <property type="protein sequence ID" value="CDP80044.1"/>
    <property type="molecule type" value="Genomic_DNA"/>
</dbReference>